<dbReference type="InterPro" id="IPR002509">
    <property type="entry name" value="NODB_dom"/>
</dbReference>
<accession>H8I5X8</accession>
<dbReference type="Proteomes" id="UP000005233">
    <property type="component" value="Chromosome"/>
</dbReference>
<dbReference type="HOGENOM" id="CLU_066872_0_0_2"/>
<dbReference type="PROSITE" id="PS51677">
    <property type="entry name" value="NODB"/>
    <property type="match status" value="1"/>
</dbReference>
<dbReference type="InterPro" id="IPR022560">
    <property type="entry name" value="DUF3473"/>
</dbReference>
<dbReference type="EMBL" id="CP003243">
    <property type="protein sequence ID" value="AFD00212.1"/>
    <property type="molecule type" value="Genomic_DNA"/>
</dbReference>
<dbReference type="PANTHER" id="PTHR47561">
    <property type="entry name" value="POLYSACCHARIDE DEACETYLASE FAMILY PROTEIN (AFU_ORTHOLOGUE AFUA_6G05030)"/>
    <property type="match status" value="1"/>
</dbReference>
<dbReference type="eggNOG" id="arCOG02876">
    <property type="taxonomic scope" value="Archaea"/>
</dbReference>
<feature type="domain" description="NodB homology" evidence="1">
    <location>
        <begin position="20"/>
        <end position="280"/>
    </location>
</feature>
<name>H8I5X8_METCZ</name>
<dbReference type="STRING" id="1041930.Mtc_1460"/>
<dbReference type="InterPro" id="IPR045235">
    <property type="entry name" value="PuuE_HpPgdA-like"/>
</dbReference>
<dbReference type="InterPro" id="IPR011330">
    <property type="entry name" value="Glyco_hydro/deAcase_b/a-brl"/>
</dbReference>
<dbReference type="Pfam" id="PF01522">
    <property type="entry name" value="Polysacc_deac_1"/>
    <property type="match status" value="1"/>
</dbReference>
<sequence length="280" mass="32430">MKNALSIDFEDCLCNEFLLKYIPKDIDKKKIEDQVIEATDLLLKLLDKYDTKATFFVLGKLANKYPEYIKMLDEAGHEIGSHGYSHTPLYDLGKDGFEKELKLSTELLKSITHKQPLGFRAPSFSINQSTSWAFELLEKYGYKYDSSVFPVKMILYGVPNAPLTPYRPNINDISKNDPDGKIIEYPLTVLKTIINIPISGGYYLRFFPKWFLDLSISRISKSRPVMIYVHPWETYKNTTKINAPLIYKFEAYYGIKNSLNKLEMLISKYKFEPIADQLKI</sequence>
<reference evidence="2 3" key="1">
    <citation type="journal article" date="2012" name="J. Bacteriol.">
        <title>Complete genome sequence of a thermophilic methanogen, Methanocella conradii HZ254, isolated from Chinese rice field soil.</title>
        <authorList>
            <person name="Lu Z."/>
            <person name="Lu Y."/>
        </authorList>
    </citation>
    <scope>NUCLEOTIDE SEQUENCE [LARGE SCALE GENOMIC DNA]</scope>
    <source>
        <strain evidence="3">DSM 24694 / JCM 17849 / CGMCC 1.5162 / HZ254</strain>
    </source>
</reference>
<proteinExistence type="predicted"/>
<dbReference type="PANTHER" id="PTHR47561:SF1">
    <property type="entry name" value="POLYSACCHARIDE DEACETYLASE FAMILY PROTEIN (AFU_ORTHOLOGUE AFUA_6G05030)"/>
    <property type="match status" value="1"/>
</dbReference>
<dbReference type="Pfam" id="PF11959">
    <property type="entry name" value="DUF3473"/>
    <property type="match status" value="1"/>
</dbReference>
<dbReference type="Gene3D" id="3.20.20.370">
    <property type="entry name" value="Glycoside hydrolase/deacetylase"/>
    <property type="match status" value="1"/>
</dbReference>
<dbReference type="SUPFAM" id="SSF88713">
    <property type="entry name" value="Glycoside hydrolase/deacetylase"/>
    <property type="match status" value="1"/>
</dbReference>
<keyword evidence="3" id="KW-1185">Reference proteome</keyword>
<dbReference type="GO" id="GO:0005975">
    <property type="term" value="P:carbohydrate metabolic process"/>
    <property type="evidence" value="ECO:0007669"/>
    <property type="project" value="InterPro"/>
</dbReference>
<dbReference type="KEGG" id="mez:Mtc_1460"/>
<protein>
    <submittedName>
        <fullName evidence="2">Polysaccharide deacetylase</fullName>
    </submittedName>
</protein>
<dbReference type="AlphaFoldDB" id="H8I5X8"/>
<dbReference type="GO" id="GO:0016810">
    <property type="term" value="F:hydrolase activity, acting on carbon-nitrogen (but not peptide) bonds"/>
    <property type="evidence" value="ECO:0007669"/>
    <property type="project" value="InterPro"/>
</dbReference>
<evidence type="ECO:0000259" key="1">
    <source>
        <dbReference type="PROSITE" id="PS51677"/>
    </source>
</evidence>
<gene>
    <name evidence="2" type="ordered locus">Mtc_1460</name>
</gene>
<evidence type="ECO:0000313" key="2">
    <source>
        <dbReference type="EMBL" id="AFD00212.1"/>
    </source>
</evidence>
<organism evidence="2 3">
    <name type="scientific">Methanocella conradii (strain DSM 24694 / JCM 17849 / CGMCC 1.5162 / HZ254)</name>
    <dbReference type="NCBI Taxonomy" id="1041930"/>
    <lineage>
        <taxon>Archaea</taxon>
        <taxon>Methanobacteriati</taxon>
        <taxon>Methanobacteriota</taxon>
        <taxon>Stenosarchaea group</taxon>
        <taxon>Methanomicrobia</taxon>
        <taxon>Methanocellales</taxon>
        <taxon>Methanocellaceae</taxon>
        <taxon>Methanocella</taxon>
    </lineage>
</organism>
<evidence type="ECO:0000313" key="3">
    <source>
        <dbReference type="Proteomes" id="UP000005233"/>
    </source>
</evidence>
<dbReference type="CDD" id="cd10941">
    <property type="entry name" value="CE4_PuuE_HpPgdA_like_2"/>
    <property type="match status" value="1"/>
</dbReference>